<comment type="caution">
    <text evidence="2">The sequence shown here is derived from an EMBL/GenBank/DDBJ whole genome shotgun (WGS) entry which is preliminary data.</text>
</comment>
<evidence type="ECO:0000256" key="1">
    <source>
        <dbReference type="SAM" id="SignalP"/>
    </source>
</evidence>
<proteinExistence type="predicted"/>
<dbReference type="AlphaFoldDB" id="A0A9N9IUP1"/>
<protein>
    <submittedName>
        <fullName evidence="2">22820_t:CDS:1</fullName>
    </submittedName>
</protein>
<organism evidence="2 3">
    <name type="scientific">Dentiscutata erythropus</name>
    <dbReference type="NCBI Taxonomy" id="1348616"/>
    <lineage>
        <taxon>Eukaryota</taxon>
        <taxon>Fungi</taxon>
        <taxon>Fungi incertae sedis</taxon>
        <taxon>Mucoromycota</taxon>
        <taxon>Glomeromycotina</taxon>
        <taxon>Glomeromycetes</taxon>
        <taxon>Diversisporales</taxon>
        <taxon>Gigasporaceae</taxon>
        <taxon>Dentiscutata</taxon>
    </lineage>
</organism>
<sequence>MSLRITFLVYILVAITCIIFVNTVSANAFPESFDLSYDNEGADSATMPYQDLESIVPDKIEASSDEFTRVGETAPRHHKEFYDCVLLCWYRSSMRRRTFTECIET</sequence>
<feature type="chain" id="PRO_5040128028" evidence="1">
    <location>
        <begin position="27"/>
        <end position="105"/>
    </location>
</feature>
<evidence type="ECO:0000313" key="2">
    <source>
        <dbReference type="EMBL" id="CAG8750545.1"/>
    </source>
</evidence>
<feature type="non-terminal residue" evidence="2">
    <location>
        <position position="105"/>
    </location>
</feature>
<dbReference type="EMBL" id="CAJVPY010015212">
    <property type="protein sequence ID" value="CAG8750545.1"/>
    <property type="molecule type" value="Genomic_DNA"/>
</dbReference>
<keyword evidence="3" id="KW-1185">Reference proteome</keyword>
<dbReference type="Proteomes" id="UP000789405">
    <property type="component" value="Unassembled WGS sequence"/>
</dbReference>
<feature type="signal peptide" evidence="1">
    <location>
        <begin position="1"/>
        <end position="26"/>
    </location>
</feature>
<accession>A0A9N9IUP1</accession>
<name>A0A9N9IUP1_9GLOM</name>
<keyword evidence="1" id="KW-0732">Signal</keyword>
<dbReference type="OrthoDB" id="10362041at2759"/>
<evidence type="ECO:0000313" key="3">
    <source>
        <dbReference type="Proteomes" id="UP000789405"/>
    </source>
</evidence>
<reference evidence="2" key="1">
    <citation type="submission" date="2021-06" db="EMBL/GenBank/DDBJ databases">
        <authorList>
            <person name="Kallberg Y."/>
            <person name="Tangrot J."/>
            <person name="Rosling A."/>
        </authorList>
    </citation>
    <scope>NUCLEOTIDE SEQUENCE</scope>
    <source>
        <strain evidence="2">MA453B</strain>
    </source>
</reference>
<gene>
    <name evidence="2" type="ORF">DERYTH_LOCUS16852</name>
</gene>